<reference evidence="1" key="1">
    <citation type="submission" date="2018-05" db="EMBL/GenBank/DDBJ databases">
        <authorList>
            <person name="Lanie J.A."/>
            <person name="Ng W.-L."/>
            <person name="Kazmierczak K.M."/>
            <person name="Andrzejewski T.M."/>
            <person name="Davidsen T.M."/>
            <person name="Wayne K.J."/>
            <person name="Tettelin H."/>
            <person name="Glass J.I."/>
            <person name="Rusch D."/>
            <person name="Podicherti R."/>
            <person name="Tsui H.-C.T."/>
            <person name="Winkler M.E."/>
        </authorList>
    </citation>
    <scope>NUCLEOTIDE SEQUENCE</scope>
</reference>
<protein>
    <submittedName>
        <fullName evidence="1">Uncharacterized protein</fullName>
    </submittedName>
</protein>
<dbReference type="EMBL" id="UINC01080238">
    <property type="protein sequence ID" value="SVC22996.1"/>
    <property type="molecule type" value="Genomic_DNA"/>
</dbReference>
<gene>
    <name evidence="1" type="ORF">METZ01_LOCUS275850</name>
</gene>
<sequence>MLHKRLMYRFVGPVEHSDNPGAVIFTDQGRSRMKRYYGRELFPLQHSMEDMDTGG</sequence>
<dbReference type="AlphaFoldDB" id="A0A382KG01"/>
<proteinExistence type="predicted"/>
<organism evidence="1">
    <name type="scientific">marine metagenome</name>
    <dbReference type="NCBI Taxonomy" id="408172"/>
    <lineage>
        <taxon>unclassified sequences</taxon>
        <taxon>metagenomes</taxon>
        <taxon>ecological metagenomes</taxon>
    </lineage>
</organism>
<evidence type="ECO:0000313" key="1">
    <source>
        <dbReference type="EMBL" id="SVC22996.1"/>
    </source>
</evidence>
<accession>A0A382KG01</accession>
<name>A0A382KG01_9ZZZZ</name>